<evidence type="ECO:0000256" key="1">
    <source>
        <dbReference type="SAM" id="MobiDB-lite"/>
    </source>
</evidence>
<sequence>MGPNGPSSVDRAVVPQQIIHFTHSLPHQWRNEANTAPAQHQEEDFLGTSLKQKECSQGEPFSVFNVGSSKNRFFVSEVFSTHEDIQLVTVQTLLKLYAMMYGNNSTAPPLNDLLQPDIYSRLDAEAIERTRVANTQLMERLRMQEKVLLRYQRAAELFHARQEALVRRELKRITEQLPAASRIRDFRLRFASAGLPPDPDGVKERRVRGVPEEKHDLPFCERYFIHHLPNKKKFYKQRTPTPPFKHAPAADAAQGSLPASGSEVLVLPPLTVVSDNAARPMSGAGSLHAALISESSQNMDAAIVNASLHQGDKERQGYDDEAQLSTRMSRSGQEGKKRGNKSVSFHPIEENDEVNENTI</sequence>
<organism evidence="2 3">
    <name type="scientific">Pomacea canaliculata</name>
    <name type="common">Golden apple snail</name>
    <dbReference type="NCBI Taxonomy" id="400727"/>
    <lineage>
        <taxon>Eukaryota</taxon>
        <taxon>Metazoa</taxon>
        <taxon>Spiralia</taxon>
        <taxon>Lophotrochozoa</taxon>
        <taxon>Mollusca</taxon>
        <taxon>Gastropoda</taxon>
        <taxon>Caenogastropoda</taxon>
        <taxon>Architaenioglossa</taxon>
        <taxon>Ampullarioidea</taxon>
        <taxon>Ampullariidae</taxon>
        <taxon>Pomacea</taxon>
    </lineage>
</organism>
<keyword evidence="3" id="KW-1185">Reference proteome</keyword>
<proteinExistence type="predicted"/>
<dbReference type="AlphaFoldDB" id="A0A2T7NYM2"/>
<dbReference type="OrthoDB" id="6062160at2759"/>
<protein>
    <submittedName>
        <fullName evidence="2">Uncharacterized protein</fullName>
    </submittedName>
</protein>
<feature type="region of interest" description="Disordered" evidence="1">
    <location>
        <begin position="308"/>
        <end position="359"/>
    </location>
</feature>
<comment type="caution">
    <text evidence="2">The sequence shown here is derived from an EMBL/GenBank/DDBJ whole genome shotgun (WGS) entry which is preliminary data.</text>
</comment>
<feature type="compositionally biased region" description="Polar residues" evidence="1">
    <location>
        <begin position="323"/>
        <end position="332"/>
    </location>
</feature>
<dbReference type="EMBL" id="PZQS01000008">
    <property type="protein sequence ID" value="PVD26256.1"/>
    <property type="molecule type" value="Genomic_DNA"/>
</dbReference>
<feature type="compositionally biased region" description="Acidic residues" evidence="1">
    <location>
        <begin position="350"/>
        <end position="359"/>
    </location>
</feature>
<name>A0A2T7NYM2_POMCA</name>
<reference evidence="2 3" key="1">
    <citation type="submission" date="2018-04" db="EMBL/GenBank/DDBJ databases">
        <title>The genome of golden apple snail Pomacea canaliculata provides insight into stress tolerance and invasive adaptation.</title>
        <authorList>
            <person name="Liu C."/>
            <person name="Liu B."/>
            <person name="Ren Y."/>
            <person name="Zhang Y."/>
            <person name="Wang H."/>
            <person name="Li S."/>
            <person name="Jiang F."/>
            <person name="Yin L."/>
            <person name="Zhang G."/>
            <person name="Qian W."/>
            <person name="Fan W."/>
        </authorList>
    </citation>
    <scope>NUCLEOTIDE SEQUENCE [LARGE SCALE GENOMIC DNA]</scope>
    <source>
        <strain evidence="2">SZHN2017</strain>
        <tissue evidence="2">Muscle</tissue>
    </source>
</reference>
<gene>
    <name evidence="2" type="ORF">C0Q70_13926</name>
</gene>
<evidence type="ECO:0000313" key="2">
    <source>
        <dbReference type="EMBL" id="PVD26256.1"/>
    </source>
</evidence>
<feature type="region of interest" description="Disordered" evidence="1">
    <location>
        <begin position="237"/>
        <end position="256"/>
    </location>
</feature>
<dbReference type="Proteomes" id="UP000245119">
    <property type="component" value="Linkage Group LG8"/>
</dbReference>
<evidence type="ECO:0000313" key="3">
    <source>
        <dbReference type="Proteomes" id="UP000245119"/>
    </source>
</evidence>
<accession>A0A2T7NYM2</accession>